<dbReference type="Gene3D" id="3.20.20.70">
    <property type="entry name" value="Aldolase class I"/>
    <property type="match status" value="1"/>
</dbReference>
<evidence type="ECO:0000256" key="5">
    <source>
        <dbReference type="ARBA" id="ARBA00022643"/>
    </source>
</evidence>
<dbReference type="InterPro" id="IPR004136">
    <property type="entry name" value="NMO"/>
</dbReference>
<evidence type="ECO:0000313" key="12">
    <source>
        <dbReference type="Proteomes" id="UP000668403"/>
    </source>
</evidence>
<dbReference type="GO" id="GO:0006207">
    <property type="term" value="P:'de novo' pyrimidine nucleobase biosynthetic process"/>
    <property type="evidence" value="ECO:0007669"/>
    <property type="project" value="InterPro"/>
</dbReference>
<dbReference type="GO" id="GO:0009636">
    <property type="term" value="P:response to toxic substance"/>
    <property type="evidence" value="ECO:0007669"/>
    <property type="project" value="UniProtKB-KW"/>
</dbReference>
<feature type="transmembrane region" description="Helical" evidence="10">
    <location>
        <begin position="21"/>
        <end position="44"/>
    </location>
</feature>
<evidence type="ECO:0000256" key="4">
    <source>
        <dbReference type="ARBA" id="ARBA00022630"/>
    </source>
</evidence>
<comment type="cofactor">
    <cofactor evidence="1">
        <name>FMN</name>
        <dbReference type="ChEBI" id="CHEBI:58210"/>
    </cofactor>
</comment>
<keyword evidence="4" id="KW-0285">Flavoprotein</keyword>
<evidence type="ECO:0000256" key="10">
    <source>
        <dbReference type="SAM" id="Phobius"/>
    </source>
</evidence>
<sequence length="334" mass="34301">MNTELPLVAAPMAGGATTDELAAAATSAGAFAILAGGYLSAAALDERIRAARVWGDFGVNLFVPGTDTVDGTAFARYADALEGEARAAGVELDPVPRTDDDAWHEKLALLCAQPVPVVSLTFGLPDRSDIGRLQRAGTAVLATVTTSTEARAAVEAGVDGLVVQGPSAGGHSATWDPNRRITDGQTAPLVSAVRAITALPLIAAGGVDGPASVTELLRAGADSVAVGTLLLRTDESGASATHRAALASPAYTDTTMTRTFTGRPARALRNGFIARHEAHEITAYPAVHHLTRELRRRAAEAGDADRVHLWAGTGYRAAQTGPAAHVIRALAAAL</sequence>
<keyword evidence="3" id="KW-0216">Detoxification</keyword>
<keyword evidence="6" id="KW-0560">Oxidoreductase</keyword>
<comment type="similarity">
    <text evidence="2">Belongs to the nitronate monooxygenase family. NMO class I subfamily.</text>
</comment>
<dbReference type="GO" id="GO:0016627">
    <property type="term" value="F:oxidoreductase activity, acting on the CH-CH group of donors"/>
    <property type="evidence" value="ECO:0007669"/>
    <property type="project" value="InterPro"/>
</dbReference>
<keyword evidence="7 11" id="KW-0503">Monooxygenase</keyword>
<evidence type="ECO:0000256" key="2">
    <source>
        <dbReference type="ARBA" id="ARBA00009881"/>
    </source>
</evidence>
<keyword evidence="10" id="KW-0812">Transmembrane</keyword>
<dbReference type="InterPro" id="IPR001295">
    <property type="entry name" value="Dihydroorotate_DH_CS"/>
</dbReference>
<evidence type="ECO:0000256" key="7">
    <source>
        <dbReference type="ARBA" id="ARBA00023033"/>
    </source>
</evidence>
<dbReference type="PROSITE" id="PS00912">
    <property type="entry name" value="DHODEHASE_2"/>
    <property type="match status" value="1"/>
</dbReference>
<evidence type="ECO:0000256" key="6">
    <source>
        <dbReference type="ARBA" id="ARBA00023002"/>
    </source>
</evidence>
<dbReference type="SUPFAM" id="SSF51412">
    <property type="entry name" value="Inosine monophosphate dehydrogenase (IMPDH)"/>
    <property type="match status" value="1"/>
</dbReference>
<proteinExistence type="inferred from homology"/>
<organism evidence="11 12">
    <name type="scientific">Leucobacter tardus</name>
    <dbReference type="NCBI Taxonomy" id="501483"/>
    <lineage>
        <taxon>Bacteria</taxon>
        <taxon>Bacillati</taxon>
        <taxon>Actinomycetota</taxon>
        <taxon>Actinomycetes</taxon>
        <taxon>Micrococcales</taxon>
        <taxon>Microbacteriaceae</taxon>
        <taxon>Leucobacter</taxon>
    </lineage>
</organism>
<reference evidence="11" key="1">
    <citation type="submission" date="2021-03" db="EMBL/GenBank/DDBJ databases">
        <title>Leucobacter chromiisoli sp. nov., isolated from chromium-containing soil of chemical plant.</title>
        <authorList>
            <person name="Xu Z."/>
        </authorList>
    </citation>
    <scope>NUCLEOTIDE SEQUENCE</scope>
    <source>
        <strain evidence="11">K 70/01</strain>
    </source>
</reference>
<dbReference type="AlphaFoldDB" id="A0A939QDI2"/>
<keyword evidence="10" id="KW-0472">Membrane</keyword>
<dbReference type="PANTHER" id="PTHR42747:SF3">
    <property type="entry name" value="NITRONATE MONOOXYGENASE-RELATED"/>
    <property type="match status" value="1"/>
</dbReference>
<evidence type="ECO:0000256" key="9">
    <source>
        <dbReference type="ARBA" id="ARBA00049401"/>
    </source>
</evidence>
<dbReference type="Proteomes" id="UP000668403">
    <property type="component" value="Unassembled WGS sequence"/>
</dbReference>
<comment type="caution">
    <text evidence="11">The sequence shown here is derived from an EMBL/GenBank/DDBJ whole genome shotgun (WGS) entry which is preliminary data.</text>
</comment>
<keyword evidence="10" id="KW-1133">Transmembrane helix</keyword>
<dbReference type="EMBL" id="JAGFBF010000001">
    <property type="protein sequence ID" value="MBO2989163.1"/>
    <property type="molecule type" value="Genomic_DNA"/>
</dbReference>
<gene>
    <name evidence="11" type="ORF">J4H85_04020</name>
</gene>
<evidence type="ECO:0000256" key="8">
    <source>
        <dbReference type="ARBA" id="ARBA00031155"/>
    </source>
</evidence>
<dbReference type="Pfam" id="PF03060">
    <property type="entry name" value="NMO"/>
    <property type="match status" value="1"/>
</dbReference>
<name>A0A939QDI2_9MICO</name>
<dbReference type="PANTHER" id="PTHR42747">
    <property type="entry name" value="NITRONATE MONOOXYGENASE-RELATED"/>
    <property type="match status" value="1"/>
</dbReference>
<keyword evidence="5" id="KW-0288">FMN</keyword>
<dbReference type="CDD" id="cd04730">
    <property type="entry name" value="NPD_like"/>
    <property type="match status" value="1"/>
</dbReference>
<evidence type="ECO:0000313" key="11">
    <source>
        <dbReference type="EMBL" id="MBO2989163.1"/>
    </source>
</evidence>
<evidence type="ECO:0000256" key="3">
    <source>
        <dbReference type="ARBA" id="ARBA00022575"/>
    </source>
</evidence>
<keyword evidence="12" id="KW-1185">Reference proteome</keyword>
<dbReference type="GO" id="GO:0018580">
    <property type="term" value="F:nitronate monooxygenase activity"/>
    <property type="evidence" value="ECO:0007669"/>
    <property type="project" value="InterPro"/>
</dbReference>
<dbReference type="InterPro" id="IPR013785">
    <property type="entry name" value="Aldolase_TIM"/>
</dbReference>
<accession>A0A939QDI2</accession>
<protein>
    <recommendedName>
        <fullName evidence="8">Propionate 3-nitronate monooxygenase</fullName>
    </recommendedName>
</protein>
<evidence type="ECO:0000256" key="1">
    <source>
        <dbReference type="ARBA" id="ARBA00001917"/>
    </source>
</evidence>
<comment type="catalytic activity">
    <reaction evidence="9">
        <text>3 propionate 3-nitronate + 3 O2 + H2O = 3 3-oxopropanoate + 2 nitrate + nitrite + H2O2 + 3 H(+)</text>
        <dbReference type="Rhea" id="RHEA:57332"/>
        <dbReference type="ChEBI" id="CHEBI:15377"/>
        <dbReference type="ChEBI" id="CHEBI:15378"/>
        <dbReference type="ChEBI" id="CHEBI:15379"/>
        <dbReference type="ChEBI" id="CHEBI:16240"/>
        <dbReference type="ChEBI" id="CHEBI:16301"/>
        <dbReference type="ChEBI" id="CHEBI:17632"/>
        <dbReference type="ChEBI" id="CHEBI:33190"/>
        <dbReference type="ChEBI" id="CHEBI:136067"/>
    </reaction>
</comment>